<dbReference type="GO" id="GO:0051117">
    <property type="term" value="F:ATPase binding"/>
    <property type="evidence" value="ECO:0000318"/>
    <property type="project" value="GO_Central"/>
</dbReference>
<protein>
    <submittedName>
        <fullName evidence="3">Peroxisome assembly protein 26 isoform X1</fullName>
    </submittedName>
</protein>
<dbReference type="GO" id="GO:0045046">
    <property type="term" value="P:protein import into peroxisome membrane"/>
    <property type="evidence" value="ECO:0007669"/>
    <property type="project" value="InterPro"/>
</dbReference>
<accession>A0A8J0SES0</accession>
<name>A0A8J0SES0_XENTR</name>
<evidence type="ECO:0000313" key="2">
    <source>
        <dbReference type="Proteomes" id="UP000008143"/>
    </source>
</evidence>
<dbReference type="Xenbase" id="XB-GENE-970000">
    <property type="gene designation" value="pex26"/>
</dbReference>
<sequence>MARGECCSVLGLIHRNPMAVAENVSSCSLSAMWDWSHLSLSGTPPAVPLLDAAADLLVLERNFAASLGICERGLQILSAEPTDAKCEQVKTSLCVVAIQCLVELGRWREVLPWLIQYYQTPQEMPYNIMEMCILLYGKVKQPQVMLEVSSDWLQVQANRLLPNCCRVAELHLLHILLPLGLFSDAEVLAQDSDVFTEKQRHIALALVSEHRRQWEEYEAAAATERDEHSQSESMGRTGKVQTRIQNVAHLLLRALGMIAGIIRRTPFRNAALAVLLITIILLRLDPASPAAYGPISSLLLLIRQTIASIFQRHPSRQL</sequence>
<dbReference type="GeneID" id="100145166"/>
<dbReference type="AlphaFoldDB" id="A0A8J0SES0"/>
<gene>
    <name evidence="3 4" type="primary">pex26</name>
</gene>
<dbReference type="Pfam" id="PF07163">
    <property type="entry name" value="Pex26"/>
    <property type="match status" value="1"/>
</dbReference>
<evidence type="ECO:0000256" key="1">
    <source>
        <dbReference type="SAM" id="MobiDB-lite"/>
    </source>
</evidence>
<dbReference type="GO" id="GO:0005777">
    <property type="term" value="C:peroxisome"/>
    <property type="evidence" value="ECO:0000318"/>
    <property type="project" value="GO_Central"/>
</dbReference>
<keyword evidence="2" id="KW-1185">Reference proteome</keyword>
<dbReference type="GO" id="GO:0016558">
    <property type="term" value="P:protein import into peroxisome matrix"/>
    <property type="evidence" value="ECO:0000318"/>
    <property type="project" value="GO_Central"/>
</dbReference>
<evidence type="ECO:0000313" key="3">
    <source>
        <dbReference type="RefSeq" id="XP_012814002.2"/>
    </source>
</evidence>
<dbReference type="RefSeq" id="XP_012814002.2">
    <property type="nucleotide sequence ID" value="XM_012958548.2"/>
</dbReference>
<evidence type="ECO:0000313" key="4">
    <source>
        <dbReference type="Xenbase" id="XB-GENE-970000"/>
    </source>
</evidence>
<dbReference type="OMA" id="QTCERAW"/>
<dbReference type="GO" id="GO:0005778">
    <property type="term" value="C:peroxisomal membrane"/>
    <property type="evidence" value="ECO:0007669"/>
    <property type="project" value="InterPro"/>
</dbReference>
<feature type="region of interest" description="Disordered" evidence="1">
    <location>
        <begin position="219"/>
        <end position="238"/>
    </location>
</feature>
<dbReference type="PANTHER" id="PTHR16262">
    <property type="entry name" value="PEROXISOME ASSEMBLY PROTEIN 26"/>
    <property type="match status" value="1"/>
</dbReference>
<dbReference type="GO" id="GO:0044877">
    <property type="term" value="F:protein-containing complex binding"/>
    <property type="evidence" value="ECO:0007669"/>
    <property type="project" value="InterPro"/>
</dbReference>
<dbReference type="InterPro" id="IPR010797">
    <property type="entry name" value="Pex26"/>
</dbReference>
<proteinExistence type="predicted"/>
<dbReference type="Proteomes" id="UP000008143">
    <property type="component" value="Chromosome 3"/>
</dbReference>
<dbReference type="AGR" id="Xenbase:XB-GENE-970000"/>
<organism evidence="2 3">
    <name type="scientific">Xenopus tropicalis</name>
    <name type="common">Western clawed frog</name>
    <name type="synonym">Silurana tropicalis</name>
    <dbReference type="NCBI Taxonomy" id="8364"/>
    <lineage>
        <taxon>Eukaryota</taxon>
        <taxon>Metazoa</taxon>
        <taxon>Chordata</taxon>
        <taxon>Craniata</taxon>
        <taxon>Vertebrata</taxon>
        <taxon>Euteleostomi</taxon>
        <taxon>Amphibia</taxon>
        <taxon>Batrachia</taxon>
        <taxon>Anura</taxon>
        <taxon>Pipoidea</taxon>
        <taxon>Pipidae</taxon>
        <taxon>Xenopodinae</taxon>
        <taxon>Xenopus</taxon>
        <taxon>Silurana</taxon>
    </lineage>
</organism>
<dbReference type="OrthoDB" id="5954192at2759"/>
<dbReference type="CTD" id="55670"/>
<dbReference type="PANTHER" id="PTHR16262:SF2">
    <property type="entry name" value="PEROXISOME ASSEMBLY PROTEIN 26"/>
    <property type="match status" value="1"/>
</dbReference>
<reference evidence="3" key="1">
    <citation type="submission" date="2025-08" db="UniProtKB">
        <authorList>
            <consortium name="RefSeq"/>
        </authorList>
    </citation>
    <scope>IDENTIFICATION</scope>
    <source>
        <strain evidence="3">Nigerian</strain>
        <tissue evidence="3">Liver and blood</tissue>
    </source>
</reference>